<dbReference type="Proteomes" id="UP000015216">
    <property type="component" value="Chromosome"/>
</dbReference>
<dbReference type="OrthoDB" id="9768896at2"/>
<dbReference type="NCBIfam" id="NF006005">
    <property type="entry name" value="PRK08136.1"/>
    <property type="match status" value="1"/>
</dbReference>
<accession>S5R444</accession>
<dbReference type="GO" id="GO:0004048">
    <property type="term" value="F:anthranilate phosphoribosyltransferase activity"/>
    <property type="evidence" value="ECO:0007669"/>
    <property type="project" value="InterPro"/>
</dbReference>
<dbReference type="EMBL" id="CP003468">
    <property type="protein sequence ID" value="AGS06989.1"/>
    <property type="molecule type" value="Genomic_DNA"/>
</dbReference>
<evidence type="ECO:0000313" key="4">
    <source>
        <dbReference type="EMBL" id="AGS06989.1"/>
    </source>
</evidence>
<evidence type="ECO:0000313" key="5">
    <source>
        <dbReference type="Proteomes" id="UP000015216"/>
    </source>
</evidence>
<dbReference type="Gene3D" id="1.20.970.10">
    <property type="entry name" value="Transferase, Pyrimidine Nucleoside Phosphorylase, Chain C"/>
    <property type="match status" value="1"/>
</dbReference>
<organism evidence="4 5">
    <name type="scientific">Candidatus Profftella armatura</name>
    <dbReference type="NCBI Taxonomy" id="669502"/>
    <lineage>
        <taxon>Bacteria</taxon>
        <taxon>Pseudomonadati</taxon>
        <taxon>Pseudomonadota</taxon>
        <taxon>Betaproteobacteria</taxon>
        <taxon>Candidatus Profftella</taxon>
    </lineage>
</organism>
<dbReference type="SUPFAM" id="SSF52418">
    <property type="entry name" value="Nucleoside phosphorylase/phosphoribosyltransferase catalytic domain"/>
    <property type="match status" value="1"/>
</dbReference>
<dbReference type="PANTHER" id="PTHR43285:SF4">
    <property type="entry name" value="TRANSFERASE"/>
    <property type="match status" value="1"/>
</dbReference>
<dbReference type="Gene3D" id="3.40.1030.10">
    <property type="entry name" value="Nucleoside phosphorylase/phosphoribosyltransferase catalytic domain"/>
    <property type="match status" value="1"/>
</dbReference>
<dbReference type="RefSeq" id="WP_020915564.1">
    <property type="nucleotide sequence ID" value="NC_021885.1"/>
</dbReference>
<dbReference type="GO" id="GO:0000162">
    <property type="term" value="P:L-tryptophan biosynthetic process"/>
    <property type="evidence" value="ECO:0007669"/>
    <property type="project" value="InterPro"/>
</dbReference>
<dbReference type="GO" id="GO:0005829">
    <property type="term" value="C:cytosol"/>
    <property type="evidence" value="ECO:0007669"/>
    <property type="project" value="TreeGrafter"/>
</dbReference>
<protein>
    <submittedName>
        <fullName evidence="4">Anthranilate phosphoribosyltransferase</fullName>
    </submittedName>
</protein>
<dbReference type="InterPro" id="IPR005940">
    <property type="entry name" value="Anthranilate_Pribosyl_Tfrase"/>
</dbReference>
<dbReference type="KEGG" id="ssdc:SSDC_01520"/>
<dbReference type="HOGENOM" id="CLU_068658_0_0_4"/>
<gene>
    <name evidence="4" type="ORF">SSDC_01520</name>
</gene>
<name>S5R444_9PROT</name>
<dbReference type="InterPro" id="IPR017459">
    <property type="entry name" value="Glycosyl_Trfase_fam3_N_dom"/>
</dbReference>
<proteinExistence type="predicted"/>
<evidence type="ECO:0000259" key="3">
    <source>
        <dbReference type="Pfam" id="PF02885"/>
    </source>
</evidence>
<evidence type="ECO:0000256" key="1">
    <source>
        <dbReference type="ARBA" id="ARBA00022676"/>
    </source>
</evidence>
<keyword evidence="2 4" id="KW-0808">Transferase</keyword>
<reference evidence="4 5" key="1">
    <citation type="journal article" date="2013" name="Curr. Biol.">
        <title>Defensive bacteriome symbiont with a drastically reduced genome.</title>
        <authorList>
            <person name="Nakabachi A."/>
            <person name="Ueoka R."/>
            <person name="Oshima K."/>
            <person name="Teta R."/>
            <person name="Mangoni A."/>
            <person name="Gurgui M."/>
            <person name="Oldham N.J."/>
            <person name="van Echten-Deckert G."/>
            <person name="Okamura K."/>
            <person name="Yamamoto K."/>
            <person name="Inoue H."/>
            <person name="Ohkuma M."/>
            <person name="Hongoh Y."/>
            <person name="Miyagishima S.Y."/>
            <person name="Hattori M."/>
            <person name="Piel J."/>
            <person name="Fukatsu T."/>
        </authorList>
    </citation>
    <scope>NUCLEOTIDE SEQUENCE [LARGE SCALE GENOMIC DNA]</scope>
    <source>
        <strain evidence="4 5">DC</strain>
    </source>
</reference>
<dbReference type="GeneID" id="301553172"/>
<dbReference type="InterPro" id="IPR036320">
    <property type="entry name" value="Glycosyl_Trfase_fam3_N_dom_sf"/>
</dbReference>
<keyword evidence="1 4" id="KW-0328">Glycosyltransferase</keyword>
<feature type="domain" description="Glycosyl transferase family 3 N-terminal" evidence="3">
    <location>
        <begin position="5"/>
        <end position="64"/>
    </location>
</feature>
<dbReference type="PATRIC" id="fig|669502.6.peg.293"/>
<dbReference type="AlphaFoldDB" id="S5R444"/>
<dbReference type="Pfam" id="PF02885">
    <property type="entry name" value="Glycos_trans_3N"/>
    <property type="match status" value="1"/>
</dbReference>
<dbReference type="PANTHER" id="PTHR43285">
    <property type="entry name" value="ANTHRANILATE PHOSPHORIBOSYLTRANSFERASE"/>
    <property type="match status" value="1"/>
</dbReference>
<dbReference type="SUPFAM" id="SSF47648">
    <property type="entry name" value="Nucleoside phosphorylase/phosphoribosyltransferase N-terminal domain"/>
    <property type="match status" value="1"/>
</dbReference>
<evidence type="ECO:0000256" key="2">
    <source>
        <dbReference type="ARBA" id="ARBA00022679"/>
    </source>
</evidence>
<keyword evidence="5" id="KW-1185">Reference proteome</keyword>
<dbReference type="InterPro" id="IPR035902">
    <property type="entry name" value="Nuc_phospho_transferase"/>
</dbReference>
<sequence>MTNFIKKIKRHKKSSYNLSFKNAELLYNIILKGKLSDIELGAFLLAMRIKGESVEEISGFLNAINSLFIPLEIPISKYAPIIIPSYNGSRRFMNVIPLLALLLSKKGIPVFIHGIKKNFGRITTYEILKKLGYFAVSSKKKAIKYLKLKRLVFMDISILIPELSKLLEIYYMLGIRNSSHLLVKIIQPLSIPALRLVSYTHPEYLKILSDYFYNEKSLGDIFLMQGTEGEVIPNIRNSKQIIHWFHDNKYTKLTKEQNKEISFPKNSNINDNVLWIQSVLDNKLPIPSTIINQVKNCILISRMLSLKYSNTI</sequence>
<dbReference type="eggNOG" id="COG0547">
    <property type="taxonomic scope" value="Bacteria"/>
</dbReference>
<dbReference type="STRING" id="669502.SSDC_01520"/>